<feature type="transmembrane region" description="Helical" evidence="7">
    <location>
        <begin position="140"/>
        <end position="160"/>
    </location>
</feature>
<dbReference type="PANTHER" id="PTHR33596">
    <property type="entry name" value="COLD-REGULATED 413 PLASMA MEMBRANE PROTEIN 2"/>
    <property type="match status" value="1"/>
</dbReference>
<dbReference type="GO" id="GO:0016020">
    <property type="term" value="C:membrane"/>
    <property type="evidence" value="ECO:0007669"/>
    <property type="project" value="UniProtKB-SubCell"/>
</dbReference>
<dbReference type="Proteomes" id="UP000822688">
    <property type="component" value="Chromosome 4"/>
</dbReference>
<evidence type="ECO:0000313" key="9">
    <source>
        <dbReference type="Proteomes" id="UP000822688"/>
    </source>
</evidence>
<dbReference type="InterPro" id="IPR008892">
    <property type="entry name" value="COR413"/>
</dbReference>
<reference evidence="8" key="1">
    <citation type="submission" date="2020-06" db="EMBL/GenBank/DDBJ databases">
        <title>WGS assembly of Ceratodon purpureus strain R40.</title>
        <authorList>
            <person name="Carey S.B."/>
            <person name="Jenkins J."/>
            <person name="Shu S."/>
            <person name="Lovell J.T."/>
            <person name="Sreedasyam A."/>
            <person name="Maumus F."/>
            <person name="Tiley G.P."/>
            <person name="Fernandez-Pozo N."/>
            <person name="Barry K."/>
            <person name="Chen C."/>
            <person name="Wang M."/>
            <person name="Lipzen A."/>
            <person name="Daum C."/>
            <person name="Saski C.A."/>
            <person name="Payton A.C."/>
            <person name="Mcbreen J.C."/>
            <person name="Conrad R.E."/>
            <person name="Kollar L.M."/>
            <person name="Olsson S."/>
            <person name="Huttunen S."/>
            <person name="Landis J.B."/>
            <person name="Wickett N.J."/>
            <person name="Johnson M.G."/>
            <person name="Rensing S.A."/>
            <person name="Grimwood J."/>
            <person name="Schmutz J."/>
            <person name="Mcdaniel S.F."/>
        </authorList>
    </citation>
    <scope>NUCLEOTIDE SEQUENCE</scope>
    <source>
        <strain evidence="8">R40</strain>
    </source>
</reference>
<comment type="caution">
    <text evidence="8">The sequence shown here is derived from an EMBL/GenBank/DDBJ whole genome shotgun (WGS) entry which is preliminary data.</text>
</comment>
<dbReference type="PANTHER" id="PTHR33596:SF23">
    <property type="entry name" value="COLD-REGULATED 413 PLASMA MEMBRANE PROTEIN 2"/>
    <property type="match status" value="1"/>
</dbReference>
<evidence type="ECO:0000256" key="4">
    <source>
        <dbReference type="ARBA" id="ARBA00022989"/>
    </source>
</evidence>
<accession>A0A8T0I9E7</accession>
<feature type="transmembrane region" description="Helical" evidence="7">
    <location>
        <begin position="243"/>
        <end position="260"/>
    </location>
</feature>
<comment type="subcellular location">
    <subcellularLocation>
        <location evidence="1">Membrane</location>
        <topology evidence="1">Multi-pass membrane protein</topology>
    </subcellularLocation>
</comment>
<comment type="similarity">
    <text evidence="2">Belongs to the Cold-regulated 413 protein family.</text>
</comment>
<proteinExistence type="inferred from homology"/>
<evidence type="ECO:0000313" key="8">
    <source>
        <dbReference type="EMBL" id="KAG0579556.1"/>
    </source>
</evidence>
<evidence type="ECO:0000256" key="5">
    <source>
        <dbReference type="ARBA" id="ARBA00023136"/>
    </source>
</evidence>
<dbReference type="EMBL" id="CM026424">
    <property type="protein sequence ID" value="KAG0579556.1"/>
    <property type="molecule type" value="Genomic_DNA"/>
</dbReference>
<evidence type="ECO:0000256" key="3">
    <source>
        <dbReference type="ARBA" id="ARBA00022692"/>
    </source>
</evidence>
<dbReference type="Pfam" id="PF05562">
    <property type="entry name" value="WCOR413"/>
    <property type="match status" value="1"/>
</dbReference>
<feature type="transmembrane region" description="Helical" evidence="7">
    <location>
        <begin position="189"/>
        <end position="209"/>
    </location>
</feature>
<feature type="transmembrane region" description="Helical" evidence="7">
    <location>
        <begin position="221"/>
        <end position="237"/>
    </location>
</feature>
<evidence type="ECO:0000256" key="1">
    <source>
        <dbReference type="ARBA" id="ARBA00004141"/>
    </source>
</evidence>
<dbReference type="AlphaFoldDB" id="A0A8T0I9E7"/>
<keyword evidence="3 7" id="KW-0812">Transmembrane</keyword>
<feature type="transmembrane region" description="Helical" evidence="7">
    <location>
        <begin position="281"/>
        <end position="300"/>
    </location>
</feature>
<keyword evidence="9" id="KW-1185">Reference proteome</keyword>
<feature type="compositionally biased region" description="Polar residues" evidence="6">
    <location>
        <begin position="1"/>
        <end position="14"/>
    </location>
</feature>
<gene>
    <name evidence="8" type="ORF">KC19_4G106400</name>
</gene>
<evidence type="ECO:0000256" key="7">
    <source>
        <dbReference type="SAM" id="Phobius"/>
    </source>
</evidence>
<feature type="region of interest" description="Disordered" evidence="6">
    <location>
        <begin position="1"/>
        <end position="30"/>
    </location>
</feature>
<evidence type="ECO:0000256" key="6">
    <source>
        <dbReference type="SAM" id="MobiDB-lite"/>
    </source>
</evidence>
<sequence>MKCSNQEETNSAENNAGAAKDDVKERVGEVAEPGIRGAATQGNTRLEPDLDRSIFISSITYYYSLIFPHAPHSQIIPLSDHLHHLPHRFAASVPVFAAMVNPTYGIEMVSSQTLDQDWQAVGAALSQLGAHSVAALGLGYTWTGILQWLAVIAAIYLLVLDRTNWRTNLLTALLVPYLALQLPESIFGILRGNIGLWIAFIAVVIRLFFASQFPQTIHGDLELPAAFILLIVTAPSVLVNYRLSVWAEAICLIIGAYLLIQHINNAGGCRPAFSETRGVSHTIGIILLFVAPLWAIFHYFF</sequence>
<name>A0A8T0I9E7_CERPU</name>
<protein>
    <submittedName>
        <fullName evidence="8">Uncharacterized protein</fullName>
    </submittedName>
</protein>
<keyword evidence="5 7" id="KW-0472">Membrane</keyword>
<organism evidence="8 9">
    <name type="scientific">Ceratodon purpureus</name>
    <name type="common">Fire moss</name>
    <name type="synonym">Dicranum purpureum</name>
    <dbReference type="NCBI Taxonomy" id="3225"/>
    <lineage>
        <taxon>Eukaryota</taxon>
        <taxon>Viridiplantae</taxon>
        <taxon>Streptophyta</taxon>
        <taxon>Embryophyta</taxon>
        <taxon>Bryophyta</taxon>
        <taxon>Bryophytina</taxon>
        <taxon>Bryopsida</taxon>
        <taxon>Dicranidae</taxon>
        <taxon>Pseudoditrichales</taxon>
        <taxon>Ditrichaceae</taxon>
        <taxon>Ceratodon</taxon>
    </lineage>
</organism>
<evidence type="ECO:0000256" key="2">
    <source>
        <dbReference type="ARBA" id="ARBA00005852"/>
    </source>
</evidence>
<keyword evidence="4 7" id="KW-1133">Transmembrane helix</keyword>
<feature type="compositionally biased region" description="Basic and acidic residues" evidence="6">
    <location>
        <begin position="19"/>
        <end position="29"/>
    </location>
</feature>